<evidence type="ECO:0000313" key="1">
    <source>
        <dbReference type="EMBL" id="KAK8839948.1"/>
    </source>
</evidence>
<sequence>MDIESKYIMSSNLNLTGGKSIYAGAMEYREAIDGFFSFQTIIDISSCFTMAMTKTGTGLFVTHSNIVGCKLAGNPSNSRPAIYFQNDESSTVRNFCVFKCSVRDAYSQKGFRGMFSSVDYFSQEDKGSITIENLINNYNNPKILIYSKNPTI</sequence>
<keyword evidence="2" id="KW-1185">Reference proteome</keyword>
<evidence type="ECO:0000313" key="2">
    <source>
        <dbReference type="Proteomes" id="UP001470230"/>
    </source>
</evidence>
<name>A0ABR2H183_9EUKA</name>
<gene>
    <name evidence="1" type="ORF">M9Y10_031663</name>
</gene>
<comment type="caution">
    <text evidence="1">The sequence shown here is derived from an EMBL/GenBank/DDBJ whole genome shotgun (WGS) entry which is preliminary data.</text>
</comment>
<organism evidence="1 2">
    <name type="scientific">Tritrichomonas musculus</name>
    <dbReference type="NCBI Taxonomy" id="1915356"/>
    <lineage>
        <taxon>Eukaryota</taxon>
        <taxon>Metamonada</taxon>
        <taxon>Parabasalia</taxon>
        <taxon>Tritrichomonadida</taxon>
        <taxon>Tritrichomonadidae</taxon>
        <taxon>Tritrichomonas</taxon>
    </lineage>
</organism>
<reference evidence="1 2" key="1">
    <citation type="submission" date="2024-04" db="EMBL/GenBank/DDBJ databases">
        <title>Tritrichomonas musculus Genome.</title>
        <authorList>
            <person name="Alves-Ferreira E."/>
            <person name="Grigg M."/>
            <person name="Lorenzi H."/>
            <person name="Galac M."/>
        </authorList>
    </citation>
    <scope>NUCLEOTIDE SEQUENCE [LARGE SCALE GENOMIC DNA]</scope>
    <source>
        <strain evidence="1 2">EAF2021</strain>
    </source>
</reference>
<proteinExistence type="predicted"/>
<protein>
    <submittedName>
        <fullName evidence="1">Uncharacterized protein</fullName>
    </submittedName>
</protein>
<dbReference type="Proteomes" id="UP001470230">
    <property type="component" value="Unassembled WGS sequence"/>
</dbReference>
<accession>A0ABR2H183</accession>
<dbReference type="EMBL" id="JAPFFF010000050">
    <property type="protein sequence ID" value="KAK8839948.1"/>
    <property type="molecule type" value="Genomic_DNA"/>
</dbReference>